<evidence type="ECO:0000313" key="4">
    <source>
        <dbReference type="Proteomes" id="UP001498771"/>
    </source>
</evidence>
<evidence type="ECO:0000256" key="2">
    <source>
        <dbReference type="SAM" id="Phobius"/>
    </source>
</evidence>
<protein>
    <recommendedName>
        <fullName evidence="5">EGF-like domain-containing protein</fullName>
    </recommendedName>
</protein>
<sequence>MDAASLQEQQQEQDKDKDKEQDPAASPDDDHQQQEEVQEDHHRTSLSSSLELPIPAIARVVALRQSSDRTLPPLPSRGASSAPVSVSDPPQEQQQQQQQQQAGFSLEKSHRPKTGIVRSKRPPPLNIDQARPGRSASGIGRRVRRMTSSVLGKALPPVVLNDGEPKNTAATAATAATAPTPTYARKNRKRVLGLPWWAFALILFALVVVIIVCVVVPTQISAKRKANRASDSSASTTSSTLPHYPFSPSTTSTSSSSSPSASDVSTAICRKILPCENDGVSSVRNLTCVCICTNDFAGNVCQYASGTACSVYTLADADADGKNVTLGTSIAEVLDDDNEYFAYISLNASTIYDVLTDADVGCSSQNALVSFDTDDFTSTSSTFNITSTVLDFAQILVLDVLQTNKSVSDAAMLQESLQTAFDDDEIDADSGTVYLEYCGVEVDFLTFTATGNGVGGGW</sequence>
<feature type="transmembrane region" description="Helical" evidence="2">
    <location>
        <begin position="194"/>
        <end position="216"/>
    </location>
</feature>
<dbReference type="GeneID" id="90037048"/>
<evidence type="ECO:0000313" key="3">
    <source>
        <dbReference type="EMBL" id="KAK7207613.1"/>
    </source>
</evidence>
<gene>
    <name evidence="3" type="ORF">BZA70DRAFT_271778</name>
</gene>
<feature type="compositionally biased region" description="Low complexity" evidence="1">
    <location>
        <begin position="229"/>
        <end position="240"/>
    </location>
</feature>
<evidence type="ECO:0000256" key="1">
    <source>
        <dbReference type="SAM" id="MobiDB-lite"/>
    </source>
</evidence>
<keyword evidence="2" id="KW-0472">Membrane</keyword>
<feature type="compositionally biased region" description="Low complexity" evidence="1">
    <location>
        <begin position="79"/>
        <end position="101"/>
    </location>
</feature>
<dbReference type="PANTHER" id="PTHR17178">
    <property type="entry name" value="SECRETORY GRANULE PROTEOGLYCAN CORE PROTEIN"/>
    <property type="match status" value="1"/>
</dbReference>
<dbReference type="Proteomes" id="UP001498771">
    <property type="component" value="Unassembled WGS sequence"/>
</dbReference>
<name>A0ABR1FEL4_9ASCO</name>
<feature type="compositionally biased region" description="Basic and acidic residues" evidence="1">
    <location>
        <begin position="12"/>
        <end position="43"/>
    </location>
</feature>
<proteinExistence type="predicted"/>
<feature type="compositionally biased region" description="Low complexity" evidence="1">
    <location>
        <begin position="247"/>
        <end position="261"/>
    </location>
</feature>
<evidence type="ECO:0008006" key="5">
    <source>
        <dbReference type="Google" id="ProtNLM"/>
    </source>
</evidence>
<dbReference type="RefSeq" id="XP_064770646.1">
    <property type="nucleotide sequence ID" value="XM_064911536.1"/>
</dbReference>
<feature type="region of interest" description="Disordered" evidence="1">
    <location>
        <begin position="1"/>
        <end position="54"/>
    </location>
</feature>
<dbReference type="EMBL" id="JBBJBU010000001">
    <property type="protein sequence ID" value="KAK7207613.1"/>
    <property type="molecule type" value="Genomic_DNA"/>
</dbReference>
<organism evidence="3 4">
    <name type="scientific">Myxozyma melibiosi</name>
    <dbReference type="NCBI Taxonomy" id="54550"/>
    <lineage>
        <taxon>Eukaryota</taxon>
        <taxon>Fungi</taxon>
        <taxon>Dikarya</taxon>
        <taxon>Ascomycota</taxon>
        <taxon>Saccharomycotina</taxon>
        <taxon>Lipomycetes</taxon>
        <taxon>Lipomycetales</taxon>
        <taxon>Lipomycetaceae</taxon>
        <taxon>Myxozyma</taxon>
    </lineage>
</organism>
<reference evidence="3 4" key="1">
    <citation type="submission" date="2024-03" db="EMBL/GenBank/DDBJ databases">
        <title>Genome-scale model development and genomic sequencing of the oleaginous clade Lipomyces.</title>
        <authorList>
            <consortium name="Lawrence Berkeley National Laboratory"/>
            <person name="Czajka J.J."/>
            <person name="Han Y."/>
            <person name="Kim J."/>
            <person name="Mondo S.J."/>
            <person name="Hofstad B.A."/>
            <person name="Robles A."/>
            <person name="Haridas S."/>
            <person name="Riley R."/>
            <person name="LaButti K."/>
            <person name="Pangilinan J."/>
            <person name="Andreopoulos W."/>
            <person name="Lipzen A."/>
            <person name="Yan J."/>
            <person name="Wang M."/>
            <person name="Ng V."/>
            <person name="Grigoriev I.V."/>
            <person name="Spatafora J.W."/>
            <person name="Magnuson J.K."/>
            <person name="Baker S.E."/>
            <person name="Pomraning K.R."/>
        </authorList>
    </citation>
    <scope>NUCLEOTIDE SEQUENCE [LARGE SCALE GENOMIC DNA]</scope>
    <source>
        <strain evidence="3 4">Phaff 52-87</strain>
    </source>
</reference>
<dbReference type="PANTHER" id="PTHR17178:SF0">
    <property type="entry name" value="SERGLYCIN"/>
    <property type="match status" value="1"/>
</dbReference>
<keyword evidence="4" id="KW-1185">Reference proteome</keyword>
<keyword evidence="2" id="KW-0812">Transmembrane</keyword>
<feature type="region of interest" description="Disordered" evidence="1">
    <location>
        <begin position="67"/>
        <end position="143"/>
    </location>
</feature>
<feature type="region of interest" description="Disordered" evidence="1">
    <location>
        <begin position="225"/>
        <end position="261"/>
    </location>
</feature>
<keyword evidence="2" id="KW-1133">Transmembrane helix</keyword>
<accession>A0ABR1FEL4</accession>
<comment type="caution">
    <text evidence="3">The sequence shown here is derived from an EMBL/GenBank/DDBJ whole genome shotgun (WGS) entry which is preliminary data.</text>
</comment>
<feature type="compositionally biased region" description="Basic residues" evidence="1">
    <location>
        <begin position="110"/>
        <end position="121"/>
    </location>
</feature>